<sequence>MAELSIKQSHIRNFCIIAHIDHGKSTLADRILEYTGALTSREMQEQVLDSMDLERERGITIKMTAVRLLYKADDGETYLLHLIDTPGHVDFTYEVSRSLAACEGAILVVDAAQGIEAQTLANVYLALDNNLEIVPVINKIDLPSAEPDRVKQEIEDVIGLDASDAVLASAKNGIGIREILEQVVKQVPPPQGDRDKPLKALIFDSHYDAYKGVVCSIRVIDGTIKAGTRMKFMATGAQFDVVEVGTFMPRPTAVTELGPGDVGFVSASIKNVKDTRVGDTITDAKNPTPEPLAGYRSINPMVFCGMYPIDSTDYNDLRDALEKLELNDASLRYEPESSQALGFGYRCGFLGMLHMEIIQERIEREFNIPLITTAPSVIYRVTFTNGEVQEISNPADYPDSAKIDFVEEPYVKASIIVPNDYVGAIMDLCQGKRGEFIDMQYLDTNRVTIQYNVPLAEIVYDFFDQLKSSTKGYASFDYELIGYRQSSLVKMDILLNAEKVDALSFIVHRDRAYNRGRVICEKLKDLIPRQMFEVPIQAAVGQKIVSRETIKAMRKNVLAKCYGGDISRKRKLLDKQKEGKKRMKQVGNVEVPQEAFMAVLKLDDD</sequence>
<dbReference type="InterPro" id="IPR013842">
    <property type="entry name" value="LepA_CTD"/>
</dbReference>
<evidence type="ECO:0000256" key="10">
    <source>
        <dbReference type="ARBA" id="ARBA00061052"/>
    </source>
</evidence>
<dbReference type="NCBIfam" id="TIGR00231">
    <property type="entry name" value="small_GTP"/>
    <property type="match status" value="1"/>
</dbReference>
<dbReference type="InterPro" id="IPR000795">
    <property type="entry name" value="T_Tr_GTP-bd_dom"/>
</dbReference>
<dbReference type="FunFam" id="3.30.70.240:FF:000007">
    <property type="entry name" value="Translation factor GUF1, mitochondrial"/>
    <property type="match status" value="1"/>
</dbReference>
<dbReference type="HAMAP" id="MF_00071">
    <property type="entry name" value="LepA"/>
    <property type="match status" value="1"/>
</dbReference>
<comment type="similarity">
    <text evidence="10">Belongs to the GTP-binding elongation factor family. LepA subfamily.</text>
</comment>
<dbReference type="NCBIfam" id="TIGR01393">
    <property type="entry name" value="lepA"/>
    <property type="match status" value="1"/>
</dbReference>
<dbReference type="GO" id="GO:0003924">
    <property type="term" value="F:GTPase activity"/>
    <property type="evidence" value="ECO:0007669"/>
    <property type="project" value="UniProtKB-UniRule"/>
</dbReference>
<evidence type="ECO:0000256" key="3">
    <source>
        <dbReference type="ARBA" id="ARBA00022741"/>
    </source>
</evidence>
<dbReference type="SMART" id="SM00838">
    <property type="entry name" value="EFG_C"/>
    <property type="match status" value="1"/>
</dbReference>
<dbReference type="InterPro" id="IPR006297">
    <property type="entry name" value="EF-4"/>
</dbReference>
<dbReference type="PRINTS" id="PR00315">
    <property type="entry name" value="ELONGATNFCT"/>
</dbReference>
<dbReference type="CDD" id="cd03709">
    <property type="entry name" value="lepA_C"/>
    <property type="match status" value="1"/>
</dbReference>
<dbReference type="Gene3D" id="2.40.30.10">
    <property type="entry name" value="Translation factors"/>
    <property type="match status" value="1"/>
</dbReference>
<evidence type="ECO:0000256" key="6">
    <source>
        <dbReference type="ARBA" id="ARBA00023134"/>
    </source>
</evidence>
<dbReference type="PROSITE" id="PS00301">
    <property type="entry name" value="G_TR_1"/>
    <property type="match status" value="1"/>
</dbReference>
<dbReference type="EC" id="3.6.5.n1" evidence="11 12"/>
<dbReference type="PANTHER" id="PTHR43512:SF4">
    <property type="entry name" value="TRANSLATION FACTOR GUF1 HOMOLOG, CHLOROPLASTIC"/>
    <property type="match status" value="1"/>
</dbReference>
<dbReference type="Gene3D" id="3.40.50.300">
    <property type="entry name" value="P-loop containing nucleotide triphosphate hydrolases"/>
    <property type="match status" value="1"/>
</dbReference>
<evidence type="ECO:0000256" key="1">
    <source>
        <dbReference type="ARBA" id="ARBA00005454"/>
    </source>
</evidence>
<dbReference type="InterPro" id="IPR038363">
    <property type="entry name" value="LepA_C_sf"/>
</dbReference>
<keyword evidence="6 12" id="KW-0342">GTP-binding</keyword>
<dbReference type="EMBL" id="QRDZ01000024">
    <property type="protein sequence ID" value="RED64284.1"/>
    <property type="molecule type" value="Genomic_DNA"/>
</dbReference>
<dbReference type="CDD" id="cd03699">
    <property type="entry name" value="EF4_II"/>
    <property type="match status" value="1"/>
</dbReference>
<comment type="subcellular location">
    <subcellularLocation>
        <location evidence="12">Cell membrane</location>
        <topology evidence="12">Peripheral membrane protein</topology>
        <orientation evidence="12">Cytoplasmic side</orientation>
    </subcellularLocation>
</comment>
<dbReference type="GO" id="GO:0003746">
    <property type="term" value="F:translation elongation factor activity"/>
    <property type="evidence" value="ECO:0007669"/>
    <property type="project" value="UniProtKB-UniRule"/>
</dbReference>
<keyword evidence="5 12" id="KW-0648">Protein biosynthesis</keyword>
<dbReference type="SUPFAM" id="SSF50447">
    <property type="entry name" value="Translation proteins"/>
    <property type="match status" value="1"/>
</dbReference>
<gene>
    <name evidence="12" type="primary">lepA</name>
    <name evidence="14" type="ORF">DFP98_12497</name>
</gene>
<dbReference type="FunFam" id="3.40.50.300:FF:000078">
    <property type="entry name" value="Elongation factor 4"/>
    <property type="match status" value="1"/>
</dbReference>
<keyword evidence="15" id="KW-1185">Reference proteome</keyword>
<evidence type="ECO:0000256" key="2">
    <source>
        <dbReference type="ARBA" id="ARBA00022475"/>
    </source>
</evidence>
<dbReference type="InterPro" id="IPR009000">
    <property type="entry name" value="Transl_B-barrel_sf"/>
</dbReference>
<evidence type="ECO:0000256" key="9">
    <source>
        <dbReference type="ARBA" id="ARBA00057626"/>
    </source>
</evidence>
<dbReference type="CDD" id="cd01890">
    <property type="entry name" value="LepA"/>
    <property type="match status" value="1"/>
</dbReference>
<dbReference type="GO" id="GO:0005886">
    <property type="term" value="C:plasma membrane"/>
    <property type="evidence" value="ECO:0007669"/>
    <property type="project" value="UniProtKB-SubCell"/>
</dbReference>
<protein>
    <recommendedName>
        <fullName evidence="11 12">Elongation factor 4</fullName>
        <shortName evidence="12">EF-4</shortName>
        <ecNumber evidence="11 12">3.6.5.n1</ecNumber>
    </recommendedName>
    <alternativeName>
        <fullName evidence="12">Ribosomal back-translocase LepA</fullName>
    </alternativeName>
</protein>
<evidence type="ECO:0000313" key="15">
    <source>
        <dbReference type="Proteomes" id="UP000256977"/>
    </source>
</evidence>
<dbReference type="RefSeq" id="WP_116063522.1">
    <property type="nucleotide sequence ID" value="NZ_QRDZ01000024.1"/>
</dbReference>
<dbReference type="Pfam" id="PF03144">
    <property type="entry name" value="GTP_EFTU_D2"/>
    <property type="match status" value="1"/>
</dbReference>
<dbReference type="AlphaFoldDB" id="A0A3D9IR69"/>
<evidence type="ECO:0000259" key="13">
    <source>
        <dbReference type="PROSITE" id="PS51722"/>
    </source>
</evidence>
<dbReference type="Pfam" id="PF00679">
    <property type="entry name" value="EFG_C"/>
    <property type="match status" value="1"/>
</dbReference>
<dbReference type="FunFam" id="2.40.30.10:FF:000015">
    <property type="entry name" value="Translation factor GUF1, mitochondrial"/>
    <property type="match status" value="1"/>
</dbReference>
<dbReference type="Gene3D" id="3.30.70.240">
    <property type="match status" value="1"/>
</dbReference>
<keyword evidence="4 12" id="KW-0378">Hydrolase</keyword>
<dbReference type="Pfam" id="PF06421">
    <property type="entry name" value="LepA_C"/>
    <property type="match status" value="1"/>
</dbReference>
<feature type="binding site" evidence="12">
    <location>
        <begin position="21"/>
        <end position="26"/>
    </location>
    <ligand>
        <name>GTP</name>
        <dbReference type="ChEBI" id="CHEBI:37565"/>
    </ligand>
</feature>
<dbReference type="InterPro" id="IPR027417">
    <property type="entry name" value="P-loop_NTPase"/>
</dbReference>
<comment type="function">
    <text evidence="9 12">Required for accurate and efficient protein synthesis under certain stress conditions. May act as a fidelity factor of the translation reaction, by catalyzing a one-codon backward translocation of tRNAs on improperly translocated ribosomes. Back-translocation proceeds from a post-translocation (POST) complex to a pre-translocation (PRE) complex, thus giving elongation factor G a second chance to translocate the tRNAs correctly. Binds to ribosomes in a GTP-dependent manner.</text>
</comment>
<keyword evidence="7 12" id="KW-0472">Membrane</keyword>
<dbReference type="FunFam" id="3.30.70.870:FF:000004">
    <property type="entry name" value="Translation factor GUF1, mitochondrial"/>
    <property type="match status" value="1"/>
</dbReference>
<comment type="similarity">
    <text evidence="1 12">Belongs to the TRAFAC class translation factor GTPase superfamily. Classic translation factor GTPase family. LepA subfamily.</text>
</comment>
<dbReference type="FunFam" id="3.30.70.2570:FF:000001">
    <property type="entry name" value="Translation factor GUF1, mitochondrial"/>
    <property type="match status" value="1"/>
</dbReference>
<dbReference type="InterPro" id="IPR005225">
    <property type="entry name" value="Small_GTP-bd"/>
</dbReference>
<dbReference type="OrthoDB" id="9801591at2"/>
<dbReference type="InterPro" id="IPR000640">
    <property type="entry name" value="EFG_V-like"/>
</dbReference>
<keyword evidence="3 12" id="KW-0547">Nucleotide-binding</keyword>
<dbReference type="GO" id="GO:0043022">
    <property type="term" value="F:ribosome binding"/>
    <property type="evidence" value="ECO:0007669"/>
    <property type="project" value="UniProtKB-UniRule"/>
</dbReference>
<dbReference type="SUPFAM" id="SSF52540">
    <property type="entry name" value="P-loop containing nucleoside triphosphate hydrolases"/>
    <property type="match status" value="1"/>
</dbReference>
<reference evidence="14 15" key="1">
    <citation type="submission" date="2018-07" db="EMBL/GenBank/DDBJ databases">
        <title>Genomic Encyclopedia of Type Strains, Phase III (KMG-III): the genomes of soil and plant-associated and newly described type strains.</title>
        <authorList>
            <person name="Whitman W."/>
        </authorList>
    </citation>
    <scope>NUCLEOTIDE SEQUENCE [LARGE SCALE GENOMIC DNA]</scope>
    <source>
        <strain evidence="14 15">CECT 7287</strain>
    </source>
</reference>
<dbReference type="PANTHER" id="PTHR43512">
    <property type="entry name" value="TRANSLATION FACTOR GUF1-RELATED"/>
    <property type="match status" value="1"/>
</dbReference>
<comment type="caution">
    <text evidence="14">The sequence shown here is derived from an EMBL/GenBank/DDBJ whole genome shotgun (WGS) entry which is preliminary data.</text>
</comment>
<dbReference type="GO" id="GO:0045727">
    <property type="term" value="P:positive regulation of translation"/>
    <property type="evidence" value="ECO:0007669"/>
    <property type="project" value="UniProtKB-UniRule"/>
</dbReference>
<dbReference type="Proteomes" id="UP000256977">
    <property type="component" value="Unassembled WGS sequence"/>
</dbReference>
<dbReference type="Pfam" id="PF00009">
    <property type="entry name" value="GTP_EFTU"/>
    <property type="match status" value="1"/>
</dbReference>
<evidence type="ECO:0000256" key="11">
    <source>
        <dbReference type="ARBA" id="ARBA00066744"/>
    </source>
</evidence>
<evidence type="ECO:0000256" key="7">
    <source>
        <dbReference type="ARBA" id="ARBA00023136"/>
    </source>
</evidence>
<evidence type="ECO:0000256" key="5">
    <source>
        <dbReference type="ARBA" id="ARBA00022917"/>
    </source>
</evidence>
<evidence type="ECO:0000313" key="14">
    <source>
        <dbReference type="EMBL" id="RED64284.1"/>
    </source>
</evidence>
<dbReference type="InterPro" id="IPR035647">
    <property type="entry name" value="EFG_III/V"/>
</dbReference>
<accession>A0A3D9IR69</accession>
<dbReference type="InterPro" id="IPR031157">
    <property type="entry name" value="G_TR_CS"/>
</dbReference>
<name>A0A3D9IR69_9BACL</name>
<evidence type="ECO:0000256" key="4">
    <source>
        <dbReference type="ARBA" id="ARBA00022801"/>
    </source>
</evidence>
<proteinExistence type="inferred from homology"/>
<evidence type="ECO:0000256" key="8">
    <source>
        <dbReference type="ARBA" id="ARBA00050293"/>
    </source>
</evidence>
<dbReference type="Gene3D" id="3.30.70.2570">
    <property type="entry name" value="Elongation factor 4, C-terminal domain"/>
    <property type="match status" value="1"/>
</dbReference>
<comment type="catalytic activity">
    <reaction evidence="8 12">
        <text>GTP + H2O = GDP + phosphate + H(+)</text>
        <dbReference type="Rhea" id="RHEA:19669"/>
        <dbReference type="ChEBI" id="CHEBI:15377"/>
        <dbReference type="ChEBI" id="CHEBI:15378"/>
        <dbReference type="ChEBI" id="CHEBI:37565"/>
        <dbReference type="ChEBI" id="CHEBI:43474"/>
        <dbReference type="ChEBI" id="CHEBI:58189"/>
        <dbReference type="EC" id="3.6.5.n1"/>
    </reaction>
</comment>
<organism evidence="14 15">
    <name type="scientific">Cohnella phaseoli</name>
    <dbReference type="NCBI Taxonomy" id="456490"/>
    <lineage>
        <taxon>Bacteria</taxon>
        <taxon>Bacillati</taxon>
        <taxon>Bacillota</taxon>
        <taxon>Bacilli</taxon>
        <taxon>Bacillales</taxon>
        <taxon>Paenibacillaceae</taxon>
        <taxon>Cohnella</taxon>
    </lineage>
</organism>
<dbReference type="GO" id="GO:0005525">
    <property type="term" value="F:GTP binding"/>
    <property type="evidence" value="ECO:0007669"/>
    <property type="project" value="UniProtKB-UniRule"/>
</dbReference>
<evidence type="ECO:0000256" key="12">
    <source>
        <dbReference type="HAMAP-Rule" id="MF_00071"/>
    </source>
</evidence>
<dbReference type="Gene3D" id="3.30.70.870">
    <property type="entry name" value="Elongation Factor G (Translational Gtpase), domain 3"/>
    <property type="match status" value="1"/>
</dbReference>
<dbReference type="InterPro" id="IPR035654">
    <property type="entry name" value="LepA_IV"/>
</dbReference>
<dbReference type="CDD" id="cd16260">
    <property type="entry name" value="EF4_III"/>
    <property type="match status" value="1"/>
</dbReference>
<dbReference type="PROSITE" id="PS51722">
    <property type="entry name" value="G_TR_2"/>
    <property type="match status" value="1"/>
</dbReference>
<feature type="domain" description="Tr-type G" evidence="13">
    <location>
        <begin position="9"/>
        <end position="191"/>
    </location>
</feature>
<dbReference type="InterPro" id="IPR004161">
    <property type="entry name" value="EFTu-like_2"/>
</dbReference>
<keyword evidence="2 12" id="KW-1003">Cell membrane</keyword>
<dbReference type="SUPFAM" id="SSF54980">
    <property type="entry name" value="EF-G C-terminal domain-like"/>
    <property type="match status" value="2"/>
</dbReference>
<feature type="binding site" evidence="12">
    <location>
        <begin position="138"/>
        <end position="141"/>
    </location>
    <ligand>
        <name>GTP</name>
        <dbReference type="ChEBI" id="CHEBI:37565"/>
    </ligand>
</feature>